<feature type="region of interest" description="Disordered" evidence="1">
    <location>
        <begin position="206"/>
        <end position="287"/>
    </location>
</feature>
<feature type="region of interest" description="Disordered" evidence="1">
    <location>
        <begin position="19"/>
        <end position="141"/>
    </location>
</feature>
<accession>Q8LQI9</accession>
<dbReference type="Proteomes" id="UP000817658">
    <property type="component" value="Chromosome 1"/>
</dbReference>
<proteinExistence type="predicted"/>
<dbReference type="PANTHER" id="PTHR12112">
    <property type="entry name" value="BNIP - RELATED"/>
    <property type="match status" value="1"/>
</dbReference>
<organism evidence="2">
    <name type="scientific">Oryza sativa subsp. japonica</name>
    <name type="common">Rice</name>
    <dbReference type="NCBI Taxonomy" id="39947"/>
    <lineage>
        <taxon>Eukaryota</taxon>
        <taxon>Viridiplantae</taxon>
        <taxon>Streptophyta</taxon>
        <taxon>Embryophyta</taxon>
        <taxon>Tracheophyta</taxon>
        <taxon>Spermatophyta</taxon>
        <taxon>Magnoliopsida</taxon>
        <taxon>Liliopsida</taxon>
        <taxon>Poales</taxon>
        <taxon>Poaceae</taxon>
        <taxon>BOP clade</taxon>
        <taxon>Oryzoideae</taxon>
        <taxon>Oryzeae</taxon>
        <taxon>Oryzinae</taxon>
        <taxon>Oryza</taxon>
        <taxon>Oryza sativa</taxon>
    </lineage>
</organism>
<feature type="region of interest" description="Disordered" evidence="1">
    <location>
        <begin position="472"/>
        <end position="522"/>
    </location>
</feature>
<feature type="compositionally biased region" description="Low complexity" evidence="1">
    <location>
        <begin position="243"/>
        <end position="270"/>
    </location>
</feature>
<name>Q8LQI9_ORYSJ</name>
<feature type="compositionally biased region" description="Low complexity" evidence="1">
    <location>
        <begin position="207"/>
        <end position="225"/>
    </location>
</feature>
<dbReference type="AlphaFoldDB" id="Q8LQI9"/>
<feature type="compositionally biased region" description="Polar residues" evidence="1">
    <location>
        <begin position="487"/>
        <end position="506"/>
    </location>
</feature>
<dbReference type="EMBL" id="AP003416">
    <property type="protein sequence ID" value="BAB92614.1"/>
    <property type="molecule type" value="Genomic_DNA"/>
</dbReference>
<protein>
    <submittedName>
        <fullName evidence="2">Uncharacterized protein</fullName>
    </submittedName>
</protein>
<dbReference type="PANTHER" id="PTHR12112:SF39">
    <property type="entry name" value="EG:152A3.5 PROTEIN (FBGN0003116_PN PROTEIN)"/>
    <property type="match status" value="1"/>
</dbReference>
<evidence type="ECO:0000313" key="2">
    <source>
        <dbReference type="EMBL" id="BAB92614.1"/>
    </source>
</evidence>
<sequence>MEVEGAPDLADFMNDWFFGTVGTRRSGGGAYDLTGDQSSGKRPSAPAEKKQQQQQGRSGGGGGGSASKQTQEWLEEARRMVGAGSPGRKGVGSPSRQVPRFAAAAAAGTEPSPSLDRRDPMSRSARRRAVLAAQSSDGPVAQQSYISGPVANHIFLVCRPWRPRAAAAGIPLPPLTAGGASLFLRRACRHRQPGGIGDEILQRASISSSPPRADPFASAPASPAHSLPPNPPSSRRKSRFHYPSAPDAFSSSSAYRRAASSASTSPTSAAKPHHRRHASASSSSSPAAVDVFDDGVARLNSFLRRQRAAVAELGSGGRPSSRSTKIVLSDASKSVSSIAAAICYAWMLASKEDAEAAVPVVNMRRGRMERCRQAAWLLHHVGVDASALLFADEVDMEGLMMDKRVSLVVVGQDVLKPNDKMGSVCTILTNNYCEDAYSLLQSLDIKKLLLAVLLDHNDHSFVEYLKNNYREPSTKGEGNSPLDQKHSVSASGSSQDAKKPNSNNQRPVHGNGGKTSDETPRGKNKYFLAKWFGFGSK</sequence>
<evidence type="ECO:0000256" key="1">
    <source>
        <dbReference type="SAM" id="MobiDB-lite"/>
    </source>
</evidence>
<dbReference type="HOGENOM" id="CLU_079482_0_0_1"/>
<reference evidence="2" key="1">
    <citation type="journal article" date="2002" name="Nature">
        <title>The genome sequence and structure of rice chromosome 1.</title>
        <authorList>
            <person name="Sasaki T."/>
            <person name="Matsumoto T."/>
            <person name="Yamamoto K."/>
            <person name="Sakata K."/>
            <person name="Baba T."/>
            <person name="Katayose Y."/>
            <person name="Wu J."/>
            <person name="Niimura Y."/>
            <person name="Cheng Z."/>
            <person name="Nagamura Y."/>
            <person name="Antonio B.A."/>
            <person name="Kanamori H."/>
            <person name="Hosokawa S."/>
            <person name="Masukawa M."/>
            <person name="Arikawa K."/>
            <person name="Chiden Y."/>
            <person name="Hayashi M."/>
            <person name="Okamoto M."/>
            <person name="Ando T."/>
            <person name="Aoki H."/>
            <person name="Arita K."/>
            <person name="Hamada M."/>
            <person name="Harada C."/>
            <person name="Hijishita S."/>
            <person name="Honda M."/>
            <person name="Ichikawa Y."/>
            <person name="Idonuma A."/>
            <person name="Iijima M."/>
            <person name="Ikeda M."/>
            <person name="Ikeno M."/>
            <person name="Itoh S."/>
            <person name="Itoh T."/>
            <person name="Itoh Y."/>
            <person name="Itoh Y."/>
            <person name="Iwabuchi A."/>
            <person name="Kamiya K."/>
            <person name="Karasawa W."/>
            <person name="Katagiri S."/>
            <person name="Kikuta A."/>
            <person name="Kobayashi N."/>
            <person name="Kono I."/>
            <person name="Machita K."/>
            <person name="Maehara T."/>
            <person name="Mizuno H."/>
            <person name="Mizubayashi T."/>
            <person name="Mukai Y."/>
            <person name="Nagasaki H."/>
            <person name="Nakashima M."/>
            <person name="Nakama Y."/>
            <person name="Nakamichi Y."/>
            <person name="Nakamura M."/>
            <person name="Namiki N."/>
            <person name="Negishi M."/>
            <person name="Ohta I."/>
            <person name="Ono N."/>
            <person name="Saji S."/>
            <person name="Sakai K."/>
            <person name="Shibata M."/>
            <person name="Shimokawa T."/>
            <person name="Shomura A."/>
            <person name="Song J."/>
            <person name="Takazaki Y."/>
            <person name="Terasawa K."/>
            <person name="Tsuji K."/>
            <person name="Waki K."/>
            <person name="Yamagata H."/>
            <person name="Yamane H."/>
            <person name="Yoshiki S."/>
            <person name="Yoshihara R."/>
            <person name="Yukawa K."/>
            <person name="Zhong H."/>
            <person name="Iwama H."/>
            <person name="Endo T."/>
            <person name="Ito H."/>
            <person name="Hahn J.H."/>
            <person name="Kim H.I."/>
            <person name="Eun M.Y."/>
            <person name="Yano M."/>
            <person name="Jiang J."/>
            <person name="Gojobori T."/>
        </authorList>
    </citation>
    <scope>NUCLEOTIDE SEQUENCE [LARGE SCALE GENOMIC DNA]</scope>
</reference>
<gene>
    <name evidence="2" type="primary">P0456E05.22</name>
</gene>
<dbReference type="FunFam" id="3.90.1640.10:FF:000009">
    <property type="entry name" value="Predicted protein"/>
    <property type="match status" value="1"/>
</dbReference>
<dbReference type="Gene3D" id="3.90.1640.10">
    <property type="entry name" value="inorganic pyrophosphatase (n-terminal core)"/>
    <property type="match status" value="1"/>
</dbReference>